<comment type="caution">
    <text evidence="2">The sequence shown here is derived from an EMBL/GenBank/DDBJ whole genome shotgun (WGS) entry which is preliminary data.</text>
</comment>
<accession>A0AA38KNZ1</accession>
<protein>
    <submittedName>
        <fullName evidence="2">Uncharacterized protein</fullName>
    </submittedName>
</protein>
<dbReference type="EMBL" id="JAHRHJ020000007">
    <property type="protein sequence ID" value="KAH9308958.1"/>
    <property type="molecule type" value="Genomic_DNA"/>
</dbReference>
<sequence>RGTGKLESGGSKVFVPDSPRKTEPKGREGHEKLAGPRTNQEMPRVIRESVQNFKGQ</sequence>
<evidence type="ECO:0000313" key="3">
    <source>
        <dbReference type="Proteomes" id="UP000824469"/>
    </source>
</evidence>
<keyword evidence="3" id="KW-1185">Reference proteome</keyword>
<dbReference type="AlphaFoldDB" id="A0AA38KNZ1"/>
<dbReference type="Proteomes" id="UP000824469">
    <property type="component" value="Unassembled WGS sequence"/>
</dbReference>
<reference evidence="2 3" key="1">
    <citation type="journal article" date="2021" name="Nat. Plants">
        <title>The Taxus genome provides insights into paclitaxel biosynthesis.</title>
        <authorList>
            <person name="Xiong X."/>
            <person name="Gou J."/>
            <person name="Liao Q."/>
            <person name="Li Y."/>
            <person name="Zhou Q."/>
            <person name="Bi G."/>
            <person name="Li C."/>
            <person name="Du R."/>
            <person name="Wang X."/>
            <person name="Sun T."/>
            <person name="Guo L."/>
            <person name="Liang H."/>
            <person name="Lu P."/>
            <person name="Wu Y."/>
            <person name="Zhang Z."/>
            <person name="Ro D.K."/>
            <person name="Shang Y."/>
            <person name="Huang S."/>
            <person name="Yan J."/>
        </authorList>
    </citation>
    <scope>NUCLEOTIDE SEQUENCE [LARGE SCALE GENOMIC DNA]</scope>
    <source>
        <strain evidence="2">Ta-2019</strain>
    </source>
</reference>
<evidence type="ECO:0000313" key="2">
    <source>
        <dbReference type="EMBL" id="KAH9308958.1"/>
    </source>
</evidence>
<gene>
    <name evidence="2" type="ORF">KI387_036869</name>
</gene>
<name>A0AA38KNZ1_TAXCH</name>
<feature type="non-terminal residue" evidence="2">
    <location>
        <position position="1"/>
    </location>
</feature>
<feature type="region of interest" description="Disordered" evidence="1">
    <location>
        <begin position="1"/>
        <end position="43"/>
    </location>
</feature>
<feature type="compositionally biased region" description="Basic and acidic residues" evidence="1">
    <location>
        <begin position="18"/>
        <end position="34"/>
    </location>
</feature>
<evidence type="ECO:0000256" key="1">
    <source>
        <dbReference type="SAM" id="MobiDB-lite"/>
    </source>
</evidence>
<proteinExistence type="predicted"/>
<feature type="non-terminal residue" evidence="2">
    <location>
        <position position="56"/>
    </location>
</feature>
<organism evidence="2 3">
    <name type="scientific">Taxus chinensis</name>
    <name type="common">Chinese yew</name>
    <name type="synonym">Taxus wallichiana var. chinensis</name>
    <dbReference type="NCBI Taxonomy" id="29808"/>
    <lineage>
        <taxon>Eukaryota</taxon>
        <taxon>Viridiplantae</taxon>
        <taxon>Streptophyta</taxon>
        <taxon>Embryophyta</taxon>
        <taxon>Tracheophyta</taxon>
        <taxon>Spermatophyta</taxon>
        <taxon>Pinopsida</taxon>
        <taxon>Pinidae</taxon>
        <taxon>Conifers II</taxon>
        <taxon>Cupressales</taxon>
        <taxon>Taxaceae</taxon>
        <taxon>Taxus</taxon>
    </lineage>
</organism>